<sequence>MVKKLLSKYIAILPPQKQNNIAREIYDTTTMLFPSLYCLSRKAIKLVRQSSREKLAPRHNDELLDIRVGRVLPPPSTPASPVEN</sequence>
<dbReference type="Proteomes" id="UP001054837">
    <property type="component" value="Unassembled WGS sequence"/>
</dbReference>
<keyword evidence="2" id="KW-1185">Reference proteome</keyword>
<dbReference type="AlphaFoldDB" id="A0AAV4QF29"/>
<accession>A0AAV4QF29</accession>
<comment type="caution">
    <text evidence="1">The sequence shown here is derived from an EMBL/GenBank/DDBJ whole genome shotgun (WGS) entry which is preliminary data.</text>
</comment>
<gene>
    <name evidence="1" type="ORF">CDAR_110131</name>
</gene>
<protein>
    <submittedName>
        <fullName evidence="1">Uncharacterized protein</fullName>
    </submittedName>
</protein>
<dbReference type="EMBL" id="BPLQ01004250">
    <property type="protein sequence ID" value="GIY06686.1"/>
    <property type="molecule type" value="Genomic_DNA"/>
</dbReference>
<proteinExistence type="predicted"/>
<organism evidence="1 2">
    <name type="scientific">Caerostris darwini</name>
    <dbReference type="NCBI Taxonomy" id="1538125"/>
    <lineage>
        <taxon>Eukaryota</taxon>
        <taxon>Metazoa</taxon>
        <taxon>Ecdysozoa</taxon>
        <taxon>Arthropoda</taxon>
        <taxon>Chelicerata</taxon>
        <taxon>Arachnida</taxon>
        <taxon>Araneae</taxon>
        <taxon>Araneomorphae</taxon>
        <taxon>Entelegynae</taxon>
        <taxon>Araneoidea</taxon>
        <taxon>Araneidae</taxon>
        <taxon>Caerostris</taxon>
    </lineage>
</organism>
<evidence type="ECO:0000313" key="1">
    <source>
        <dbReference type="EMBL" id="GIY06686.1"/>
    </source>
</evidence>
<reference evidence="1 2" key="1">
    <citation type="submission" date="2021-06" db="EMBL/GenBank/DDBJ databases">
        <title>Caerostris darwini draft genome.</title>
        <authorList>
            <person name="Kono N."/>
            <person name="Arakawa K."/>
        </authorList>
    </citation>
    <scope>NUCLEOTIDE SEQUENCE [LARGE SCALE GENOMIC DNA]</scope>
</reference>
<evidence type="ECO:0000313" key="2">
    <source>
        <dbReference type="Proteomes" id="UP001054837"/>
    </source>
</evidence>
<name>A0AAV4QF29_9ARAC</name>